<dbReference type="PANTHER" id="PTHR43798:SF33">
    <property type="entry name" value="HYDROLASE, PUTATIVE (AFU_ORTHOLOGUE AFUA_2G14860)-RELATED"/>
    <property type="match status" value="1"/>
</dbReference>
<dbReference type="SUPFAM" id="SSF53474">
    <property type="entry name" value="alpha/beta-Hydrolases"/>
    <property type="match status" value="1"/>
</dbReference>
<gene>
    <name evidence="2" type="ORF">L0M99_00885</name>
</gene>
<dbReference type="Proteomes" id="UP001200537">
    <property type="component" value="Unassembled WGS sequence"/>
</dbReference>
<dbReference type="Gene3D" id="3.40.50.1820">
    <property type="entry name" value="alpha/beta hydrolase"/>
    <property type="match status" value="1"/>
</dbReference>
<dbReference type="EMBL" id="JAKNHJ010000001">
    <property type="protein sequence ID" value="MCG4617051.1"/>
    <property type="molecule type" value="Genomic_DNA"/>
</dbReference>
<dbReference type="Pfam" id="PF00561">
    <property type="entry name" value="Abhydrolase_1"/>
    <property type="match status" value="1"/>
</dbReference>
<evidence type="ECO:0000259" key="1">
    <source>
        <dbReference type="Pfam" id="PF00561"/>
    </source>
</evidence>
<dbReference type="PANTHER" id="PTHR43798">
    <property type="entry name" value="MONOACYLGLYCEROL LIPASE"/>
    <property type="match status" value="1"/>
</dbReference>
<accession>A0AAJ1BAG7</accession>
<proteinExistence type="predicted"/>
<dbReference type="GO" id="GO:0016787">
    <property type="term" value="F:hydrolase activity"/>
    <property type="evidence" value="ECO:0007669"/>
    <property type="project" value="UniProtKB-KW"/>
</dbReference>
<dbReference type="InterPro" id="IPR050266">
    <property type="entry name" value="AB_hydrolase_sf"/>
</dbReference>
<dbReference type="AlphaFoldDB" id="A0AAJ1BAG7"/>
<organism evidence="2 3">
    <name type="scientific">Varibaculum cambriense</name>
    <dbReference type="NCBI Taxonomy" id="184870"/>
    <lineage>
        <taxon>Bacteria</taxon>
        <taxon>Bacillati</taxon>
        <taxon>Actinomycetota</taxon>
        <taxon>Actinomycetes</taxon>
        <taxon>Actinomycetales</taxon>
        <taxon>Actinomycetaceae</taxon>
        <taxon>Varibaculum</taxon>
    </lineage>
</organism>
<dbReference type="GO" id="GO:0016020">
    <property type="term" value="C:membrane"/>
    <property type="evidence" value="ECO:0007669"/>
    <property type="project" value="TreeGrafter"/>
</dbReference>
<dbReference type="InterPro" id="IPR029058">
    <property type="entry name" value="AB_hydrolase_fold"/>
</dbReference>
<name>A0AAJ1BAG7_9ACTO</name>
<dbReference type="RefSeq" id="WP_238127456.1">
    <property type="nucleotide sequence ID" value="NZ_JAGZVZ010000003.1"/>
</dbReference>
<comment type="caution">
    <text evidence="2">The sequence shown here is derived from an EMBL/GenBank/DDBJ whole genome shotgun (WGS) entry which is preliminary data.</text>
</comment>
<reference evidence="2" key="1">
    <citation type="submission" date="2022-01" db="EMBL/GenBank/DDBJ databases">
        <title>Collection of gut derived symbiotic bacterial strains cultured from healthy donors.</title>
        <authorList>
            <person name="Lin H."/>
            <person name="Kohout C."/>
            <person name="Waligurski E."/>
            <person name="Pamer E.G."/>
        </authorList>
    </citation>
    <scope>NUCLEOTIDE SEQUENCE</scope>
    <source>
        <strain evidence="2">DFI.7.46</strain>
    </source>
</reference>
<protein>
    <submittedName>
        <fullName evidence="2">Alpha/beta hydrolase</fullName>
    </submittedName>
</protein>
<feature type="domain" description="AB hydrolase-1" evidence="1">
    <location>
        <begin position="13"/>
        <end position="119"/>
    </location>
</feature>
<evidence type="ECO:0000313" key="2">
    <source>
        <dbReference type="EMBL" id="MCG4617051.1"/>
    </source>
</evidence>
<sequence length="268" mass="30107">MLSYLVAGNPARPLIILVHGVEDCAISWADYIDHLKSRYLVVSIDHKGHGFSPRFTDQELEDPFEASFSAFVDAVQFIEKTFGKKAIFVGHSMGGALVTKLAARYPELVAGAVVEDPAWLSKTYRQNYVTNIPTALSQLESWQDPMVAYSWGRKRRPWWPGDTMIGWVFGKLRVDSGLIGTGVVSFKENWQDLMQEITVPLVVVSSDQESDIVGKSGLAQTDALANRNVETVFIPGCEHTLRRNKPQEFNRLIDPYLMKWATAEENRS</sequence>
<dbReference type="InterPro" id="IPR000073">
    <property type="entry name" value="AB_hydrolase_1"/>
</dbReference>
<keyword evidence="2" id="KW-0378">Hydrolase</keyword>
<evidence type="ECO:0000313" key="3">
    <source>
        <dbReference type="Proteomes" id="UP001200537"/>
    </source>
</evidence>
<dbReference type="PRINTS" id="PR00111">
    <property type="entry name" value="ABHYDROLASE"/>
</dbReference>